<comment type="caution">
    <text evidence="2">The sequence shown here is derived from an EMBL/GenBank/DDBJ whole genome shotgun (WGS) entry which is preliminary data.</text>
</comment>
<protein>
    <recommendedName>
        <fullName evidence="4">Exocyst complex component Sec8</fullName>
    </recommendedName>
</protein>
<keyword evidence="3" id="KW-1185">Reference proteome</keyword>
<name>A0AAD4MEW1_9BILA</name>
<dbReference type="AlphaFoldDB" id="A0AAD4MEW1"/>
<keyword evidence="1" id="KW-0732">Signal</keyword>
<feature type="chain" id="PRO_5042145543" description="Exocyst complex component Sec8" evidence="1">
    <location>
        <begin position="17"/>
        <end position="232"/>
    </location>
</feature>
<accession>A0AAD4MEW1</accession>
<evidence type="ECO:0000256" key="1">
    <source>
        <dbReference type="SAM" id="SignalP"/>
    </source>
</evidence>
<evidence type="ECO:0000313" key="2">
    <source>
        <dbReference type="EMBL" id="KAI1691287.1"/>
    </source>
</evidence>
<proteinExistence type="predicted"/>
<organism evidence="2 3">
    <name type="scientific">Ditylenchus destructor</name>
    <dbReference type="NCBI Taxonomy" id="166010"/>
    <lineage>
        <taxon>Eukaryota</taxon>
        <taxon>Metazoa</taxon>
        <taxon>Ecdysozoa</taxon>
        <taxon>Nematoda</taxon>
        <taxon>Chromadorea</taxon>
        <taxon>Rhabditida</taxon>
        <taxon>Tylenchina</taxon>
        <taxon>Tylenchomorpha</taxon>
        <taxon>Sphaerularioidea</taxon>
        <taxon>Anguinidae</taxon>
        <taxon>Anguininae</taxon>
        <taxon>Ditylenchus</taxon>
    </lineage>
</organism>
<dbReference type="EMBL" id="JAKKPZ010000962">
    <property type="protein sequence ID" value="KAI1691287.1"/>
    <property type="molecule type" value="Genomic_DNA"/>
</dbReference>
<reference evidence="2" key="1">
    <citation type="submission" date="2022-01" db="EMBL/GenBank/DDBJ databases">
        <title>Genome Sequence Resource for Two Populations of Ditylenchus destructor, the Migratory Endoparasitic Phytonematode.</title>
        <authorList>
            <person name="Zhang H."/>
            <person name="Lin R."/>
            <person name="Xie B."/>
        </authorList>
    </citation>
    <scope>NUCLEOTIDE SEQUENCE</scope>
    <source>
        <strain evidence="2">BazhouSP</strain>
    </source>
</reference>
<gene>
    <name evidence="2" type="ORF">DdX_21973</name>
</gene>
<evidence type="ECO:0000313" key="3">
    <source>
        <dbReference type="Proteomes" id="UP001201812"/>
    </source>
</evidence>
<feature type="signal peptide" evidence="1">
    <location>
        <begin position="1"/>
        <end position="16"/>
    </location>
</feature>
<sequence>MLLILLFLSMEYPIQECTSAASTNSPDNVIDSLASKHIPGYIPLSTQSHYEKLETCNVKILTQTSVLLQMWTNIVDCYMFSVQDTEDTFTMDYGDWEEYYMNDSGSLPNGTIAVGHMIAELLPALTIQKLMEELIGEAHNINGKSAILSAGHLLKAHLAQVINRTREIIKSFENESSSLESYDYQPIFYELEYLMEEAAGTHNRMSGMLSSLHGLEELSTSDDVPKIVAASC</sequence>
<dbReference type="Proteomes" id="UP001201812">
    <property type="component" value="Unassembled WGS sequence"/>
</dbReference>
<evidence type="ECO:0008006" key="4">
    <source>
        <dbReference type="Google" id="ProtNLM"/>
    </source>
</evidence>